<keyword evidence="5" id="KW-0812">Transmembrane</keyword>
<dbReference type="GO" id="GO:0051707">
    <property type="term" value="P:response to other organism"/>
    <property type="evidence" value="ECO:0007669"/>
    <property type="project" value="UniProtKB-ARBA"/>
</dbReference>
<evidence type="ECO:0000313" key="15">
    <source>
        <dbReference type="Proteomes" id="UP000295252"/>
    </source>
</evidence>
<dbReference type="InParanoid" id="A0A068UJ61"/>
<evidence type="ECO:0000259" key="13">
    <source>
        <dbReference type="Pfam" id="PF23598"/>
    </source>
</evidence>
<evidence type="ECO:0000256" key="7">
    <source>
        <dbReference type="ARBA" id="ARBA00022737"/>
    </source>
</evidence>
<keyword evidence="15" id="KW-1185">Reference proteome</keyword>
<sequence length="845" mass="94172">MIMGGSTHFSVFLLVAIILLCSSSKTVNATCYASEKQALMDFKKDLEDLSGRLSSWIHDVDCCKWEGVVCSNRSGRVIQLHLQRPVPEIHVVGDEEESPLSGKISHSLQNLTHLRYLDLSLNDFSGIPIPSFFGSLRSLRYLDLSGAGFQGMVPYQLGNLSSLRTLSITCSVYSSDLQVDNLQWLAGLSNLEHLDMSGVDLSLASNWLEVINTIPSLVEVHLSSCQLDLISHYLGRDTFVFHANFSSLTVLDLSRNRNFLGHLIPRWIFGLTALASLDLSWNSFEGPLPRGPWNLTSLQHLDLSVNYLNGSLSDELIHLNNLISLNLSEKYFEGFLDGIWNWSSLTSLNLSYNNFATFLPSQLSTYIQGNLQNLSPNYLMQPREIITEKHCGQFCILGFRPSSSQNIKSRSVKMLMGCINIIKKFCQISLLLVSPEILSCPFTYLFAYFDFRTIIIGTNNSLFSTLTSLISLALGDNHFRGSIPSSIANISNLQYLYLFHNNLSSSLPSEVFTSKDLITLDAGSNHLNGPIPRAVGNCTKLEILLLHNNALSGSIPSNLGRCAQLKELWLNDNALSGSIPSNLGRCTQLEHLLLNDNALSGSIPSNLGKLSSLEFWDVSHNKLTGTLPESLGQLSKLEELCIYNNLMEGIMSESHLDNLTALRYFDASENSLTLKVSASWTPRAQFETLALSSWKLGPQFPTWIRSQKFLQYLNLSFTGILDTIPPWLFNLSLDTVDLSHNQIHGKSSNISENLISNYLFSGGISHILCEVKNENQVLQYLDLRENSLSGEIPDCWMNYPLMYHIDLNSNNFTGSIPRSLFHLEGLDYLGLGNNSLTGPITFDFE</sequence>
<dbReference type="InterPro" id="IPR032675">
    <property type="entry name" value="LRR_dom_sf"/>
</dbReference>
<evidence type="ECO:0000256" key="10">
    <source>
        <dbReference type="ARBA" id="ARBA00023180"/>
    </source>
</evidence>
<keyword evidence="8" id="KW-1133">Transmembrane helix</keyword>
<evidence type="ECO:0000256" key="1">
    <source>
        <dbReference type="ARBA" id="ARBA00004251"/>
    </source>
</evidence>
<comment type="subcellular location">
    <subcellularLocation>
        <location evidence="1">Cell membrane</location>
        <topology evidence="1">Single-pass type I membrane protein</topology>
    </subcellularLocation>
</comment>
<keyword evidence="10" id="KW-0325">Glycoprotein</keyword>
<dbReference type="Gene3D" id="3.80.10.10">
    <property type="entry name" value="Ribonuclease Inhibitor"/>
    <property type="match status" value="4"/>
</dbReference>
<dbReference type="SUPFAM" id="SSF52058">
    <property type="entry name" value="L domain-like"/>
    <property type="match status" value="3"/>
</dbReference>
<dbReference type="InterPro" id="IPR046956">
    <property type="entry name" value="RLP23-like"/>
</dbReference>
<evidence type="ECO:0000256" key="11">
    <source>
        <dbReference type="SAM" id="SignalP"/>
    </source>
</evidence>
<dbReference type="PANTHER" id="PTHR48063:SF98">
    <property type="entry name" value="LRR RECEPTOR-LIKE SERINE_THREONINE-PROTEIN KINASE FLS2"/>
    <property type="match status" value="1"/>
</dbReference>
<organism evidence="14 15">
    <name type="scientific">Coffea canephora</name>
    <name type="common">Robusta coffee</name>
    <dbReference type="NCBI Taxonomy" id="49390"/>
    <lineage>
        <taxon>Eukaryota</taxon>
        <taxon>Viridiplantae</taxon>
        <taxon>Streptophyta</taxon>
        <taxon>Embryophyta</taxon>
        <taxon>Tracheophyta</taxon>
        <taxon>Spermatophyta</taxon>
        <taxon>Magnoliopsida</taxon>
        <taxon>eudicotyledons</taxon>
        <taxon>Gunneridae</taxon>
        <taxon>Pentapetalae</taxon>
        <taxon>asterids</taxon>
        <taxon>lamiids</taxon>
        <taxon>Gentianales</taxon>
        <taxon>Rubiaceae</taxon>
        <taxon>Ixoroideae</taxon>
        <taxon>Gardenieae complex</taxon>
        <taxon>Bertiereae - Coffeeae clade</taxon>
        <taxon>Coffeeae</taxon>
        <taxon>Coffea</taxon>
    </lineage>
</organism>
<keyword evidence="9" id="KW-0472">Membrane</keyword>
<dbReference type="FunFam" id="3.80.10.10:FF:000041">
    <property type="entry name" value="LRR receptor-like serine/threonine-protein kinase ERECTA"/>
    <property type="match status" value="2"/>
</dbReference>
<evidence type="ECO:0000256" key="2">
    <source>
        <dbReference type="ARBA" id="ARBA00009592"/>
    </source>
</evidence>
<evidence type="ECO:0000256" key="9">
    <source>
        <dbReference type="ARBA" id="ARBA00023136"/>
    </source>
</evidence>
<dbReference type="AlphaFoldDB" id="A0A068UJ61"/>
<dbReference type="Pfam" id="PF23598">
    <property type="entry name" value="LRR_14"/>
    <property type="match status" value="1"/>
</dbReference>
<dbReference type="Proteomes" id="UP000295252">
    <property type="component" value="Chromosome I"/>
</dbReference>
<dbReference type="GO" id="GO:0005886">
    <property type="term" value="C:plasma membrane"/>
    <property type="evidence" value="ECO:0007669"/>
    <property type="project" value="UniProtKB-SubCell"/>
</dbReference>
<dbReference type="Pfam" id="PF00560">
    <property type="entry name" value="LRR_1"/>
    <property type="match status" value="5"/>
</dbReference>
<accession>A0A068UJ61</accession>
<reference evidence="15" key="1">
    <citation type="journal article" date="2014" name="Science">
        <title>The coffee genome provides insight into the convergent evolution of caffeine biosynthesis.</title>
        <authorList>
            <person name="Denoeud F."/>
            <person name="Carretero-Paulet L."/>
            <person name="Dereeper A."/>
            <person name="Droc G."/>
            <person name="Guyot R."/>
            <person name="Pietrella M."/>
            <person name="Zheng C."/>
            <person name="Alberti A."/>
            <person name="Anthony F."/>
            <person name="Aprea G."/>
            <person name="Aury J.M."/>
            <person name="Bento P."/>
            <person name="Bernard M."/>
            <person name="Bocs S."/>
            <person name="Campa C."/>
            <person name="Cenci A."/>
            <person name="Combes M.C."/>
            <person name="Crouzillat D."/>
            <person name="Da Silva C."/>
            <person name="Daddiego L."/>
            <person name="De Bellis F."/>
            <person name="Dussert S."/>
            <person name="Garsmeur O."/>
            <person name="Gayraud T."/>
            <person name="Guignon V."/>
            <person name="Jahn K."/>
            <person name="Jamilloux V."/>
            <person name="Joet T."/>
            <person name="Labadie K."/>
            <person name="Lan T."/>
            <person name="Leclercq J."/>
            <person name="Lepelley M."/>
            <person name="Leroy T."/>
            <person name="Li L.T."/>
            <person name="Librado P."/>
            <person name="Lopez L."/>
            <person name="Munoz A."/>
            <person name="Noel B."/>
            <person name="Pallavicini A."/>
            <person name="Perrotta G."/>
            <person name="Poncet V."/>
            <person name="Pot D."/>
            <person name="Priyono X."/>
            <person name="Rigoreau M."/>
            <person name="Rouard M."/>
            <person name="Rozas J."/>
            <person name="Tranchant-Dubreuil C."/>
            <person name="VanBuren R."/>
            <person name="Zhang Q."/>
            <person name="Andrade A.C."/>
            <person name="Argout X."/>
            <person name="Bertrand B."/>
            <person name="de Kochko A."/>
            <person name="Graziosi G."/>
            <person name="Henry R.J."/>
            <person name="Jayarama X."/>
            <person name="Ming R."/>
            <person name="Nagai C."/>
            <person name="Rounsley S."/>
            <person name="Sankoff D."/>
            <person name="Giuliano G."/>
            <person name="Albert V.A."/>
            <person name="Wincker P."/>
            <person name="Lashermes P."/>
        </authorList>
    </citation>
    <scope>NUCLEOTIDE SEQUENCE [LARGE SCALE GENOMIC DNA]</scope>
    <source>
        <strain evidence="15">cv. DH200-94</strain>
    </source>
</reference>
<feature type="signal peptide" evidence="11">
    <location>
        <begin position="1"/>
        <end position="29"/>
    </location>
</feature>
<feature type="domain" description="Disease resistance R13L4/SHOC-2-like LRR" evidence="13">
    <location>
        <begin position="553"/>
        <end position="716"/>
    </location>
</feature>
<evidence type="ECO:0000256" key="8">
    <source>
        <dbReference type="ARBA" id="ARBA00022989"/>
    </source>
</evidence>
<evidence type="ECO:0000313" key="14">
    <source>
        <dbReference type="EMBL" id="CDP08516.1"/>
    </source>
</evidence>
<evidence type="ECO:0000256" key="6">
    <source>
        <dbReference type="ARBA" id="ARBA00022729"/>
    </source>
</evidence>
<evidence type="ECO:0000256" key="5">
    <source>
        <dbReference type="ARBA" id="ARBA00022692"/>
    </source>
</evidence>
<evidence type="ECO:0000259" key="12">
    <source>
        <dbReference type="Pfam" id="PF08263"/>
    </source>
</evidence>
<dbReference type="Gramene" id="CDP08516">
    <property type="protein sequence ID" value="CDP08516"/>
    <property type="gene ID" value="GSCOC_T00027452001"/>
</dbReference>
<keyword evidence="3" id="KW-1003">Cell membrane</keyword>
<keyword evidence="6 11" id="KW-0732">Signal</keyword>
<feature type="domain" description="Leucine-rich repeat-containing N-terminal plant-type" evidence="12">
    <location>
        <begin position="34"/>
        <end position="71"/>
    </location>
</feature>
<dbReference type="InterPro" id="IPR055414">
    <property type="entry name" value="LRR_R13L4/SHOC2-like"/>
</dbReference>
<protein>
    <submittedName>
        <fullName evidence="14">Uncharacterized protein</fullName>
    </submittedName>
</protein>
<dbReference type="GO" id="GO:0006952">
    <property type="term" value="P:defense response"/>
    <property type="evidence" value="ECO:0007669"/>
    <property type="project" value="UniProtKB-ARBA"/>
</dbReference>
<dbReference type="InterPro" id="IPR001611">
    <property type="entry name" value="Leu-rich_rpt"/>
</dbReference>
<dbReference type="PhylomeDB" id="A0A068UJ61"/>
<dbReference type="PANTHER" id="PTHR48063">
    <property type="entry name" value="LRR RECEPTOR-LIKE KINASE"/>
    <property type="match status" value="1"/>
</dbReference>
<proteinExistence type="inferred from homology"/>
<dbReference type="InterPro" id="IPR013210">
    <property type="entry name" value="LRR_N_plant-typ"/>
</dbReference>
<evidence type="ECO:0000256" key="4">
    <source>
        <dbReference type="ARBA" id="ARBA00022614"/>
    </source>
</evidence>
<name>A0A068UJ61_COFCA</name>
<dbReference type="EMBL" id="HG739117">
    <property type="protein sequence ID" value="CDP08516.1"/>
    <property type="molecule type" value="Genomic_DNA"/>
</dbReference>
<gene>
    <name evidence="14" type="ORF">GSCOC_T00027452001</name>
</gene>
<dbReference type="Pfam" id="PF08263">
    <property type="entry name" value="LRRNT_2"/>
    <property type="match status" value="1"/>
</dbReference>
<feature type="chain" id="PRO_5001654964" evidence="11">
    <location>
        <begin position="30"/>
        <end position="845"/>
    </location>
</feature>
<keyword evidence="7" id="KW-0677">Repeat</keyword>
<evidence type="ECO:0000256" key="3">
    <source>
        <dbReference type="ARBA" id="ARBA00022475"/>
    </source>
</evidence>
<keyword evidence="4" id="KW-0433">Leucine-rich repeat</keyword>
<dbReference type="SMART" id="SM00369">
    <property type="entry name" value="LRR_TYP"/>
    <property type="match status" value="11"/>
</dbReference>
<comment type="similarity">
    <text evidence="2">Belongs to the RLP family.</text>
</comment>
<dbReference type="InterPro" id="IPR003591">
    <property type="entry name" value="Leu-rich_rpt_typical-subtyp"/>
</dbReference>